<dbReference type="AlphaFoldDB" id="A0A6I6JKT5"/>
<evidence type="ECO:0000256" key="1">
    <source>
        <dbReference type="ARBA" id="ARBA00023015"/>
    </source>
</evidence>
<evidence type="ECO:0000259" key="4">
    <source>
        <dbReference type="PROSITE" id="PS50043"/>
    </source>
</evidence>
<dbReference type="GO" id="GO:0006355">
    <property type="term" value="P:regulation of DNA-templated transcription"/>
    <property type="evidence" value="ECO:0007669"/>
    <property type="project" value="InterPro"/>
</dbReference>
<gene>
    <name evidence="5" type="ORF">GM415_17285</name>
</gene>
<dbReference type="PRINTS" id="PR00038">
    <property type="entry name" value="HTHLUXR"/>
</dbReference>
<proteinExistence type="predicted"/>
<evidence type="ECO:0000313" key="5">
    <source>
        <dbReference type="EMBL" id="QGY41799.1"/>
    </source>
</evidence>
<dbReference type="PROSITE" id="PS00622">
    <property type="entry name" value="HTH_LUXR_1"/>
    <property type="match status" value="1"/>
</dbReference>
<evidence type="ECO:0000256" key="3">
    <source>
        <dbReference type="ARBA" id="ARBA00023163"/>
    </source>
</evidence>
<keyword evidence="2" id="KW-0238">DNA-binding</keyword>
<dbReference type="Pfam" id="PF00196">
    <property type="entry name" value="GerE"/>
    <property type="match status" value="1"/>
</dbReference>
<evidence type="ECO:0000256" key="2">
    <source>
        <dbReference type="ARBA" id="ARBA00023125"/>
    </source>
</evidence>
<feature type="domain" description="HTH luxR-type" evidence="4">
    <location>
        <begin position="189"/>
        <end position="254"/>
    </location>
</feature>
<dbReference type="SMART" id="SM00421">
    <property type="entry name" value="HTH_LUXR"/>
    <property type="match status" value="1"/>
</dbReference>
<evidence type="ECO:0000313" key="6">
    <source>
        <dbReference type="Proteomes" id="UP000428328"/>
    </source>
</evidence>
<dbReference type="Proteomes" id="UP000428328">
    <property type="component" value="Chromosome"/>
</dbReference>
<dbReference type="Gene3D" id="3.30.450.20">
    <property type="entry name" value="PAS domain"/>
    <property type="match status" value="1"/>
</dbReference>
<dbReference type="GO" id="GO:0003677">
    <property type="term" value="F:DNA binding"/>
    <property type="evidence" value="ECO:0007669"/>
    <property type="project" value="UniProtKB-KW"/>
</dbReference>
<protein>
    <recommendedName>
        <fullName evidence="4">HTH luxR-type domain-containing protein</fullName>
    </recommendedName>
</protein>
<dbReference type="InterPro" id="IPR000792">
    <property type="entry name" value="Tscrpt_reg_LuxR_C"/>
</dbReference>
<accession>A0A6I6JKT5</accession>
<name>A0A6I6JKT5_9BACT</name>
<dbReference type="PANTHER" id="PTHR44688">
    <property type="entry name" value="DNA-BINDING TRANSCRIPTIONAL ACTIVATOR DEVR_DOSR"/>
    <property type="match status" value="1"/>
</dbReference>
<dbReference type="InterPro" id="IPR036388">
    <property type="entry name" value="WH-like_DNA-bd_sf"/>
</dbReference>
<dbReference type="KEGG" id="psel:GM415_17285"/>
<dbReference type="CDD" id="cd06170">
    <property type="entry name" value="LuxR_C_like"/>
    <property type="match status" value="1"/>
</dbReference>
<dbReference type="EMBL" id="CP046400">
    <property type="protein sequence ID" value="QGY41799.1"/>
    <property type="molecule type" value="Genomic_DNA"/>
</dbReference>
<dbReference type="InterPro" id="IPR016032">
    <property type="entry name" value="Sig_transdc_resp-reg_C-effctor"/>
</dbReference>
<reference evidence="5 6" key="1">
    <citation type="submission" date="2019-11" db="EMBL/GenBank/DDBJ databases">
        <authorList>
            <person name="Zheng R.K."/>
            <person name="Sun C.M."/>
        </authorList>
    </citation>
    <scope>NUCLEOTIDE SEQUENCE [LARGE SCALE GENOMIC DNA]</scope>
    <source>
        <strain evidence="5 6">SRB007</strain>
    </source>
</reference>
<keyword evidence="1" id="KW-0805">Transcription regulation</keyword>
<keyword evidence="6" id="KW-1185">Reference proteome</keyword>
<sequence>MSDFLGAYDAAFRTGSVPEEAILDYVERYKRFDSMVPEAASFYYLHEIGKKKIWFLGKLQAPTTGFSNEASLEMGVDFAFERFHPDDMWVILRHVYPAFDRILHATPREERRRVYAQYNYRLRHFSGEYRNLLERVYVLELDDAGLPSLLLANVSIIDYGKYFPVCFIGKHVMRSGVARVLDFKVFSQEDQVFDTVTAREIEVLRNLSLGKTSRQIAEDLFISKHTVDTHRRHLLGKLGCKSTVGLARFASAHGLV</sequence>
<dbReference type="PROSITE" id="PS50043">
    <property type="entry name" value="HTH_LUXR_2"/>
    <property type="match status" value="1"/>
</dbReference>
<dbReference type="SUPFAM" id="SSF46894">
    <property type="entry name" value="C-terminal effector domain of the bipartite response regulators"/>
    <property type="match status" value="1"/>
</dbReference>
<organism evidence="5 6">
    <name type="scientific">Pseudodesulfovibrio cashew</name>
    <dbReference type="NCBI Taxonomy" id="2678688"/>
    <lineage>
        <taxon>Bacteria</taxon>
        <taxon>Pseudomonadati</taxon>
        <taxon>Thermodesulfobacteriota</taxon>
        <taxon>Desulfovibrionia</taxon>
        <taxon>Desulfovibrionales</taxon>
        <taxon>Desulfovibrionaceae</taxon>
    </lineage>
</organism>
<dbReference type="Gene3D" id="1.10.10.10">
    <property type="entry name" value="Winged helix-like DNA-binding domain superfamily/Winged helix DNA-binding domain"/>
    <property type="match status" value="1"/>
</dbReference>
<keyword evidence="3" id="KW-0804">Transcription</keyword>
<dbReference type="PANTHER" id="PTHR44688:SF16">
    <property type="entry name" value="DNA-BINDING TRANSCRIPTIONAL ACTIVATOR DEVR_DOSR"/>
    <property type="match status" value="1"/>
</dbReference>
<dbReference type="RefSeq" id="WP_158950394.1">
    <property type="nucleotide sequence ID" value="NZ_CP046400.1"/>
</dbReference>